<keyword evidence="1" id="KW-0812">Transmembrane</keyword>
<dbReference type="EMBL" id="CP025958">
    <property type="protein sequence ID" value="AWM38158.1"/>
    <property type="molecule type" value="Genomic_DNA"/>
</dbReference>
<dbReference type="Pfam" id="PF01609">
    <property type="entry name" value="DDE_Tnp_1"/>
    <property type="match status" value="1"/>
</dbReference>
<dbReference type="OrthoDB" id="284991at2"/>
<keyword evidence="1" id="KW-0472">Membrane</keyword>
<dbReference type="GO" id="GO:0003677">
    <property type="term" value="F:DNA binding"/>
    <property type="evidence" value="ECO:0007669"/>
    <property type="project" value="InterPro"/>
</dbReference>
<dbReference type="AlphaFoldDB" id="A0A2Z3H002"/>
<reference evidence="4 6" key="1">
    <citation type="submission" date="2018-01" db="EMBL/GenBank/DDBJ databases">
        <title>G. obscuriglobus.</title>
        <authorList>
            <person name="Franke J."/>
            <person name="Blomberg W."/>
            <person name="Selmecki A."/>
        </authorList>
    </citation>
    <scope>NUCLEOTIDE SEQUENCE [LARGE SCALE GENOMIC DNA]</scope>
    <source>
        <strain evidence="4 6">DSM 5831</strain>
    </source>
</reference>
<proteinExistence type="predicted"/>
<dbReference type="KEGG" id="gog:C1280_11940"/>
<dbReference type="GO" id="GO:0004803">
    <property type="term" value="F:transposase activity"/>
    <property type="evidence" value="ECO:0007669"/>
    <property type="project" value="InterPro"/>
</dbReference>
<dbReference type="GO" id="GO:0006313">
    <property type="term" value="P:DNA transposition"/>
    <property type="evidence" value="ECO:0007669"/>
    <property type="project" value="InterPro"/>
</dbReference>
<protein>
    <submittedName>
        <fullName evidence="4">Transposase</fullName>
    </submittedName>
</protein>
<dbReference type="KEGG" id="gog:C1280_08610"/>
<organism evidence="4 6">
    <name type="scientific">Gemmata obscuriglobus</name>
    <dbReference type="NCBI Taxonomy" id="114"/>
    <lineage>
        <taxon>Bacteria</taxon>
        <taxon>Pseudomonadati</taxon>
        <taxon>Planctomycetota</taxon>
        <taxon>Planctomycetia</taxon>
        <taxon>Gemmatales</taxon>
        <taxon>Gemmataceae</taxon>
        <taxon>Gemmata</taxon>
    </lineage>
</organism>
<evidence type="ECO:0000259" key="2">
    <source>
        <dbReference type="Pfam" id="PF01609"/>
    </source>
</evidence>
<dbReference type="Proteomes" id="UP000245802">
    <property type="component" value="Chromosome"/>
</dbReference>
<dbReference type="InterPro" id="IPR002559">
    <property type="entry name" value="Transposase_11"/>
</dbReference>
<dbReference type="EMBL" id="CP025958">
    <property type="protein sequence ID" value="AWM37632.1"/>
    <property type="molecule type" value="Genomic_DNA"/>
</dbReference>
<keyword evidence="1" id="KW-1133">Transmembrane helix</keyword>
<dbReference type="KEGG" id="gog:C1280_14950"/>
<dbReference type="EMBL" id="CP025958">
    <property type="protein sequence ID" value="AWM37079.1"/>
    <property type="molecule type" value="Genomic_DNA"/>
</dbReference>
<name>A0A2Z3H002_9BACT</name>
<keyword evidence="6" id="KW-1185">Reference proteome</keyword>
<evidence type="ECO:0000313" key="6">
    <source>
        <dbReference type="Proteomes" id="UP000245802"/>
    </source>
</evidence>
<evidence type="ECO:0000313" key="5">
    <source>
        <dbReference type="EMBL" id="AWM38158.1"/>
    </source>
</evidence>
<dbReference type="RefSeq" id="WP_010033494.1">
    <property type="nucleotide sequence ID" value="NZ_CP025958.1"/>
</dbReference>
<evidence type="ECO:0000313" key="4">
    <source>
        <dbReference type="EMBL" id="AWM37632.1"/>
    </source>
</evidence>
<feature type="transmembrane region" description="Helical" evidence="1">
    <location>
        <begin position="44"/>
        <end position="67"/>
    </location>
</feature>
<accession>A0A2Z3H002</accession>
<dbReference type="PANTHER" id="PTHR33252:SF2">
    <property type="entry name" value="TRANSPOSASE IS4-LIKE DOMAIN-CONTAINING PROTEIN"/>
    <property type="match status" value="1"/>
</dbReference>
<gene>
    <name evidence="3" type="ORF">C1280_08610</name>
    <name evidence="4" type="ORF">C1280_11940</name>
    <name evidence="5" type="ORF">C1280_14950</name>
</gene>
<evidence type="ECO:0000313" key="3">
    <source>
        <dbReference type="EMBL" id="AWM37079.1"/>
    </source>
</evidence>
<evidence type="ECO:0000256" key="1">
    <source>
        <dbReference type="SAM" id="Phobius"/>
    </source>
</evidence>
<sequence>MRPKRQSIRATPAHATRHLRPVLTDWLGRAVQLPKRRRTCTPEVVWRVVLFAAAFARSVAAACAAIADAPSGQAIWDCLYLTLPKRRRTLERRLRPALHAPLGKRKRAARVAIDYHRIGYFGTPNRDTTRSKGAGGTHTFHTYATACLVGGPDRYTLGLTAVGEKEPMTAVLTRLLDQVTAARVTVRVALLDKAFFSIAVMRLLQARGVPFVIPAVVRGRKPRPGVKGVGLRAVRRRGAGRYAYTHADRGTSVRVHVVIAHKSYRYRRTGGRRSKKLLYAVWRVSGSPVAIRDLYRTRFGIESSYRQLGQVRPRTSTTDGVVRLLWVAVGLILRNAWLWSRSARGLGWTLAAVCLILLADGLAPTDGENKSITTARSANKTKPPT</sequence>
<feature type="domain" description="Transposase IS4-like" evidence="2">
    <location>
        <begin position="128"/>
        <end position="311"/>
    </location>
</feature>
<dbReference type="PANTHER" id="PTHR33252">
    <property type="entry name" value="THIRD ORF IN TRANSPOSON ISC1160"/>
    <property type="match status" value="1"/>
</dbReference>